<name>A0AC35UG78_9BILA</name>
<evidence type="ECO:0000313" key="1">
    <source>
        <dbReference type="Proteomes" id="UP000095286"/>
    </source>
</evidence>
<accession>A0AC35UG78</accession>
<dbReference type="WBParaSite" id="RSKR_0001127200.1">
    <property type="protein sequence ID" value="RSKR_0001127200.1"/>
    <property type="gene ID" value="RSKR_0001127200"/>
</dbReference>
<dbReference type="Proteomes" id="UP000095286">
    <property type="component" value="Unplaced"/>
</dbReference>
<sequence length="416" mass="46614">MFKKVFIILILTISVTSFSLSNPFKNEEYSCKDLDPDCPSRKVFCDHEAYKAIMHLKCSMTCNACEEVSKMIEEMEAEETGEGDNKLPWTHGGSKENEIEEEEQEQVEEENEDVTDETPENEVTEEEQTHPTEEPEISENVDEEIVTSEPDIETIQEEEEVTEKPVVVEAKKIVPTLTPKTEVAKVALGPWSKYATRQTQKAGSIIKPKMSITERIIQQEIEKRCVDDGKDCLASKDLCTSITYGEIIRKSCMKTCGVCTVKSMSTSEYKPLVDKPLKRGNDYYKTWIKNMATSPKPVIITVDDVRKASLKLNALNKKTVTKPVASPRRGSPIGESNIRSSENIIRGRPSNIKLPSGGERFPGGRGPNPYAVRGSPQAPQCIDIGVDCVNKQALCNNKNYHNVMEKMCKRSCGWCS</sequence>
<protein>
    <submittedName>
        <fullName evidence="2">ShKT domain-containing protein</fullName>
    </submittedName>
</protein>
<evidence type="ECO:0000313" key="2">
    <source>
        <dbReference type="WBParaSite" id="RSKR_0001127200.1"/>
    </source>
</evidence>
<proteinExistence type="predicted"/>
<organism evidence="1 2">
    <name type="scientific">Rhabditophanes sp. KR3021</name>
    <dbReference type="NCBI Taxonomy" id="114890"/>
    <lineage>
        <taxon>Eukaryota</taxon>
        <taxon>Metazoa</taxon>
        <taxon>Ecdysozoa</taxon>
        <taxon>Nematoda</taxon>
        <taxon>Chromadorea</taxon>
        <taxon>Rhabditida</taxon>
        <taxon>Tylenchina</taxon>
        <taxon>Panagrolaimomorpha</taxon>
        <taxon>Strongyloidoidea</taxon>
        <taxon>Alloionematidae</taxon>
        <taxon>Rhabditophanes</taxon>
    </lineage>
</organism>
<reference evidence="2" key="1">
    <citation type="submission" date="2016-11" db="UniProtKB">
        <authorList>
            <consortium name="WormBaseParasite"/>
        </authorList>
    </citation>
    <scope>IDENTIFICATION</scope>
    <source>
        <strain evidence="2">KR3021</strain>
    </source>
</reference>